<evidence type="ECO:0000256" key="4">
    <source>
        <dbReference type="ARBA" id="ARBA00023136"/>
    </source>
</evidence>
<feature type="transmembrane region" description="Helical" evidence="5">
    <location>
        <begin position="137"/>
        <end position="158"/>
    </location>
</feature>
<feature type="transmembrane region" description="Helical" evidence="5">
    <location>
        <begin position="428"/>
        <end position="446"/>
    </location>
</feature>
<evidence type="ECO:0000313" key="6">
    <source>
        <dbReference type="EMBL" id="KAK2173971.1"/>
    </source>
</evidence>
<dbReference type="EMBL" id="JAODUO010000838">
    <property type="protein sequence ID" value="KAK2173971.1"/>
    <property type="molecule type" value="Genomic_DNA"/>
</dbReference>
<sequence>MVEVTANDGKEDVGRIHMKREIHFLSASAILTGVVIGSGIFVSPVSIVAQCGSVGMSLVVWAVSGILTTFIVLSYIELAGMFPRAGGDYAYMMAIIGPLPAFLNAWVMLVIVNPSFYAVLALTTTNYIFKPIFRDCALPFVAQKLFSVWLVVTVVVLNSCYVRYVTRVQIFLTAAKMAALALIIVSGAVHIAKGNYANFTNAFEGTKTDPGAIAVAVYSGIFTYGGWQYLFMIIEEIKNPHRTVPRASMLSLIVVTALYVFTNIAYFSVMTPAQMMQSDAVASTFAEGTMGKFAVVIPAFVACSTIGSLNGSILGGSRLFFATARDGLFPDLLAMIHIHYLTPWPSIWLMCLLSVIYIVAGDAVALIEYLGFIGGIIFIIILSCVLYLRWKQPDVERPMKIPIVIPMFSFVVVTSLVCLGLFSRPVQNGIGLLLLLSGIPIYLVLVTRKAKPATFIAWSRGYIYYIMSFTRANYFVFRNRHST</sequence>
<feature type="transmembrane region" description="Helical" evidence="5">
    <location>
        <begin position="90"/>
        <end position="117"/>
    </location>
</feature>
<evidence type="ECO:0000256" key="1">
    <source>
        <dbReference type="ARBA" id="ARBA00004141"/>
    </source>
</evidence>
<feature type="transmembrane region" description="Helical" evidence="5">
    <location>
        <begin position="401"/>
        <end position="422"/>
    </location>
</feature>
<keyword evidence="3 5" id="KW-1133">Transmembrane helix</keyword>
<reference evidence="6" key="1">
    <citation type="journal article" date="2023" name="Mol. Biol. Evol.">
        <title>Third-Generation Sequencing Reveals the Adaptive Role of the Epigenome in Three Deep-Sea Polychaetes.</title>
        <authorList>
            <person name="Perez M."/>
            <person name="Aroh O."/>
            <person name="Sun Y."/>
            <person name="Lan Y."/>
            <person name="Juniper S.K."/>
            <person name="Young C.R."/>
            <person name="Angers B."/>
            <person name="Qian P.Y."/>
        </authorList>
    </citation>
    <scope>NUCLEOTIDE SEQUENCE</scope>
    <source>
        <strain evidence="6">R07B-5</strain>
    </source>
</reference>
<gene>
    <name evidence="6" type="ORF">NP493_838g01013</name>
</gene>
<dbReference type="InterPro" id="IPR050598">
    <property type="entry name" value="AminoAcid_Transporter"/>
</dbReference>
<proteinExistence type="predicted"/>
<dbReference type="Pfam" id="PF13520">
    <property type="entry name" value="AA_permease_2"/>
    <property type="match status" value="1"/>
</dbReference>
<keyword evidence="4 5" id="KW-0472">Membrane</keyword>
<feature type="transmembrane region" description="Helical" evidence="5">
    <location>
        <begin position="59"/>
        <end position="78"/>
    </location>
</feature>
<dbReference type="GO" id="GO:0016020">
    <property type="term" value="C:membrane"/>
    <property type="evidence" value="ECO:0007669"/>
    <property type="project" value="UniProtKB-SubCell"/>
</dbReference>
<comment type="subcellular location">
    <subcellularLocation>
        <location evidence="1">Membrane</location>
        <topology evidence="1">Multi-pass membrane protein</topology>
    </subcellularLocation>
</comment>
<feature type="transmembrane region" description="Helical" evidence="5">
    <location>
        <begin position="170"/>
        <end position="192"/>
    </location>
</feature>
<evidence type="ECO:0008006" key="8">
    <source>
        <dbReference type="Google" id="ProtNLM"/>
    </source>
</evidence>
<dbReference type="GO" id="GO:0015179">
    <property type="term" value="F:L-amino acid transmembrane transporter activity"/>
    <property type="evidence" value="ECO:0007669"/>
    <property type="project" value="TreeGrafter"/>
</dbReference>
<dbReference type="Gene3D" id="1.20.1740.10">
    <property type="entry name" value="Amino acid/polyamine transporter I"/>
    <property type="match status" value="1"/>
</dbReference>
<feature type="transmembrane region" description="Helical" evidence="5">
    <location>
        <begin position="24"/>
        <end position="47"/>
    </location>
</feature>
<feature type="transmembrane region" description="Helical" evidence="5">
    <location>
        <begin position="366"/>
        <end position="389"/>
    </location>
</feature>
<protein>
    <recommendedName>
        <fullName evidence="8">Amino acid transporter</fullName>
    </recommendedName>
</protein>
<feature type="transmembrane region" description="Helical" evidence="5">
    <location>
        <begin position="293"/>
        <end position="321"/>
    </location>
</feature>
<keyword evidence="2 5" id="KW-0812">Transmembrane</keyword>
<dbReference type="InterPro" id="IPR002293">
    <property type="entry name" value="AA/rel_permease1"/>
</dbReference>
<dbReference type="Proteomes" id="UP001209878">
    <property type="component" value="Unassembled WGS sequence"/>
</dbReference>
<dbReference type="PANTHER" id="PTHR11785:SF528">
    <property type="entry name" value="AMINO ACID TRANSPORTER PROTEIN JHI-21"/>
    <property type="match status" value="1"/>
</dbReference>
<comment type="caution">
    <text evidence="6">The sequence shown here is derived from an EMBL/GenBank/DDBJ whole genome shotgun (WGS) entry which is preliminary data.</text>
</comment>
<feature type="transmembrane region" description="Helical" evidence="5">
    <location>
        <begin position="341"/>
        <end position="360"/>
    </location>
</feature>
<organism evidence="6 7">
    <name type="scientific">Ridgeia piscesae</name>
    <name type="common">Tubeworm</name>
    <dbReference type="NCBI Taxonomy" id="27915"/>
    <lineage>
        <taxon>Eukaryota</taxon>
        <taxon>Metazoa</taxon>
        <taxon>Spiralia</taxon>
        <taxon>Lophotrochozoa</taxon>
        <taxon>Annelida</taxon>
        <taxon>Polychaeta</taxon>
        <taxon>Sedentaria</taxon>
        <taxon>Canalipalpata</taxon>
        <taxon>Sabellida</taxon>
        <taxon>Siboglinidae</taxon>
        <taxon>Ridgeia</taxon>
    </lineage>
</organism>
<dbReference type="PANTHER" id="PTHR11785">
    <property type="entry name" value="AMINO ACID TRANSPORTER"/>
    <property type="match status" value="1"/>
</dbReference>
<dbReference type="AlphaFoldDB" id="A0AAD9KM97"/>
<evidence type="ECO:0000256" key="5">
    <source>
        <dbReference type="SAM" id="Phobius"/>
    </source>
</evidence>
<evidence type="ECO:0000313" key="7">
    <source>
        <dbReference type="Proteomes" id="UP001209878"/>
    </source>
</evidence>
<keyword evidence="7" id="KW-1185">Reference proteome</keyword>
<accession>A0AAD9KM97</accession>
<dbReference type="PIRSF" id="PIRSF006060">
    <property type="entry name" value="AA_transporter"/>
    <property type="match status" value="1"/>
</dbReference>
<evidence type="ECO:0000256" key="3">
    <source>
        <dbReference type="ARBA" id="ARBA00022989"/>
    </source>
</evidence>
<evidence type="ECO:0000256" key="2">
    <source>
        <dbReference type="ARBA" id="ARBA00022692"/>
    </source>
</evidence>
<feature type="transmembrane region" description="Helical" evidence="5">
    <location>
        <begin position="252"/>
        <end position="273"/>
    </location>
</feature>
<name>A0AAD9KM97_RIDPI</name>
<feature type="transmembrane region" description="Helical" evidence="5">
    <location>
        <begin position="212"/>
        <end position="231"/>
    </location>
</feature>